<dbReference type="Proteomes" id="UP000024329">
    <property type="component" value="Unassembled WGS sequence"/>
</dbReference>
<evidence type="ECO:0000256" key="3">
    <source>
        <dbReference type="ARBA" id="ARBA00023125"/>
    </source>
</evidence>
<evidence type="ECO:0000313" key="7">
    <source>
        <dbReference type="EMBL" id="EZP82718.1"/>
    </source>
</evidence>
<dbReference type="EMBL" id="CP017076">
    <property type="protein sequence ID" value="AOR79080.1"/>
    <property type="molecule type" value="Genomic_DNA"/>
</dbReference>
<dbReference type="eggNOG" id="COG0583">
    <property type="taxonomic scope" value="Bacteria"/>
</dbReference>
<dbReference type="SUPFAM" id="SSF53850">
    <property type="entry name" value="Periplasmic binding protein-like II"/>
    <property type="match status" value="1"/>
</dbReference>
<keyword evidence="4" id="KW-0804">Transcription</keyword>
<proteinExistence type="inferred from homology"/>
<dbReference type="GO" id="GO:0043565">
    <property type="term" value="F:sequence-specific DNA binding"/>
    <property type="evidence" value="ECO:0007669"/>
    <property type="project" value="TreeGrafter"/>
</dbReference>
<keyword evidence="9" id="KW-1185">Reference proteome</keyword>
<dbReference type="PANTHER" id="PTHR30537">
    <property type="entry name" value="HTH-TYPE TRANSCRIPTIONAL REGULATOR"/>
    <property type="match status" value="1"/>
</dbReference>
<name>A0A031K101_9SPHN</name>
<dbReference type="Pfam" id="PF00126">
    <property type="entry name" value="HTH_1"/>
    <property type="match status" value="1"/>
</dbReference>
<dbReference type="InterPro" id="IPR000847">
    <property type="entry name" value="LysR_HTH_N"/>
</dbReference>
<dbReference type="InterPro" id="IPR058163">
    <property type="entry name" value="LysR-type_TF_proteobact-type"/>
</dbReference>
<dbReference type="CDD" id="cd08422">
    <property type="entry name" value="PBP2_CrgA_like"/>
    <property type="match status" value="1"/>
</dbReference>
<dbReference type="EMBL" id="JFYZ01000005">
    <property type="protein sequence ID" value="EZP82718.1"/>
    <property type="molecule type" value="Genomic_DNA"/>
</dbReference>
<evidence type="ECO:0000259" key="5">
    <source>
        <dbReference type="PROSITE" id="PS50931"/>
    </source>
</evidence>
<dbReference type="Gene3D" id="1.10.10.10">
    <property type="entry name" value="Winged helix-like DNA-binding domain superfamily/Winged helix DNA-binding domain"/>
    <property type="match status" value="1"/>
</dbReference>
<dbReference type="Proteomes" id="UP000094626">
    <property type="component" value="Plasmid pSA1"/>
</dbReference>
<evidence type="ECO:0000313" key="9">
    <source>
        <dbReference type="Proteomes" id="UP000094626"/>
    </source>
</evidence>
<keyword evidence="6" id="KW-0614">Plasmid</keyword>
<reference evidence="6" key="2">
    <citation type="submission" date="2016-08" db="EMBL/GenBank/DDBJ databases">
        <authorList>
            <person name="Seilhamer J.J."/>
        </authorList>
    </citation>
    <scope>NUCLEOTIDE SEQUENCE [LARGE SCALE GENOMIC DNA]</scope>
    <source>
        <strain evidence="6">SA1</strain>
        <plasmid evidence="6">pSA1</plasmid>
    </source>
</reference>
<reference evidence="7 8" key="1">
    <citation type="submission" date="2014-03" db="EMBL/GenBank/DDBJ databases">
        <title>Whole genome sequence of Novosphingobium resinovorum KF1.</title>
        <authorList>
            <person name="Gan H.M."/>
            <person name="Gan H.Y."/>
            <person name="Chew T.H."/>
            <person name="Savka M.A."/>
        </authorList>
    </citation>
    <scope>NUCLEOTIDE SEQUENCE [LARGE SCALE GENOMIC DNA]</scope>
    <source>
        <strain evidence="7 8">KF1</strain>
    </source>
</reference>
<evidence type="ECO:0000256" key="1">
    <source>
        <dbReference type="ARBA" id="ARBA00009437"/>
    </source>
</evidence>
<dbReference type="PROSITE" id="PS50931">
    <property type="entry name" value="HTH_LYSR"/>
    <property type="match status" value="1"/>
</dbReference>
<dbReference type="OrthoDB" id="9786526at2"/>
<protein>
    <submittedName>
        <fullName evidence="6 7">Transcriptional regulator</fullName>
    </submittedName>
</protein>
<reference evidence="9" key="3">
    <citation type="journal article" date="2017" name="J. Biotechnol.">
        <title>Complete genome sequence of Novosphingobium resinovorum SA1, a versatile xenobiotic-degrading bacterium capable of utilizing sulfanilic acid.</title>
        <authorList>
            <person name="Hegedus B."/>
            <person name="Kos P.B."/>
            <person name="Balint B."/>
            <person name="Maroti G."/>
            <person name="Gan H.M."/>
            <person name="Perei K."/>
            <person name="Rakhely G."/>
        </authorList>
    </citation>
    <scope>NUCLEOTIDE SEQUENCE [LARGE SCALE GENOMIC DNA]</scope>
    <source>
        <strain evidence="9">SA1</strain>
    </source>
</reference>
<dbReference type="SUPFAM" id="SSF46785">
    <property type="entry name" value="Winged helix' DNA-binding domain"/>
    <property type="match status" value="1"/>
</dbReference>
<feature type="domain" description="HTH lysR-type" evidence="5">
    <location>
        <begin position="3"/>
        <end position="60"/>
    </location>
</feature>
<comment type="similarity">
    <text evidence="1">Belongs to the LysR transcriptional regulatory family.</text>
</comment>
<evidence type="ECO:0000256" key="4">
    <source>
        <dbReference type="ARBA" id="ARBA00023163"/>
    </source>
</evidence>
<keyword evidence="2" id="KW-0805">Transcription regulation</keyword>
<dbReference type="GO" id="GO:0006351">
    <property type="term" value="P:DNA-templated transcription"/>
    <property type="evidence" value="ECO:0007669"/>
    <property type="project" value="TreeGrafter"/>
</dbReference>
<gene>
    <name evidence="6" type="ORF">BES08_19505</name>
    <name evidence="7" type="ORF">BV97_01642</name>
</gene>
<dbReference type="Gene3D" id="3.40.190.290">
    <property type="match status" value="1"/>
</dbReference>
<evidence type="ECO:0000256" key="2">
    <source>
        <dbReference type="ARBA" id="ARBA00023015"/>
    </source>
</evidence>
<accession>A0A031K101</accession>
<dbReference type="RefSeq" id="WP_036525011.1">
    <property type="nucleotide sequence ID" value="NZ_CP017076.1"/>
</dbReference>
<dbReference type="PANTHER" id="PTHR30537:SF3">
    <property type="entry name" value="TRANSCRIPTIONAL REGULATORY PROTEIN"/>
    <property type="match status" value="1"/>
</dbReference>
<geneLocation type="plasmid" evidence="6 9">
    <name>pSA1</name>
</geneLocation>
<dbReference type="InterPro" id="IPR036390">
    <property type="entry name" value="WH_DNA-bd_sf"/>
</dbReference>
<dbReference type="PATRIC" id="fig|158500.4.peg.1680"/>
<keyword evidence="3" id="KW-0238">DNA-binding</keyword>
<sequence>MSDLIRSLRLFVRLNEEGSFSALGRRQNLSHTTIARAISDLEQHFGVRLFQRTTRSQALTADGERLLEHAVAILDQVGLAEADLVGAVAARGLVRVGVTTALGFHYAQRLGSIAAQHPDLMIELLVADWRDAADHGGLDLWLWVGDGRNAAGSTLLGQLPRVLVAAPDYVKRHGVPVTAGELKQHQCLTYGYAARPAPWSIDGRELEVSGFLRANSSEAVLRATRGGLGIGLLPRIQVQEDIERGLLKQIMPDADIPSIPVMLANGFRGMRMPMRARVVMDFLETDFPI</sequence>
<dbReference type="InterPro" id="IPR036388">
    <property type="entry name" value="WH-like_DNA-bd_sf"/>
</dbReference>
<dbReference type="AlphaFoldDB" id="A0A031K101"/>
<dbReference type="Pfam" id="PF03466">
    <property type="entry name" value="LysR_substrate"/>
    <property type="match status" value="1"/>
</dbReference>
<dbReference type="GO" id="GO:0003700">
    <property type="term" value="F:DNA-binding transcription factor activity"/>
    <property type="evidence" value="ECO:0007669"/>
    <property type="project" value="InterPro"/>
</dbReference>
<dbReference type="InterPro" id="IPR005119">
    <property type="entry name" value="LysR_subst-bd"/>
</dbReference>
<dbReference type="FunFam" id="1.10.10.10:FF:000001">
    <property type="entry name" value="LysR family transcriptional regulator"/>
    <property type="match status" value="1"/>
</dbReference>
<evidence type="ECO:0000313" key="6">
    <source>
        <dbReference type="EMBL" id="AOR79080.1"/>
    </source>
</evidence>
<evidence type="ECO:0000313" key="8">
    <source>
        <dbReference type="Proteomes" id="UP000024329"/>
    </source>
</evidence>
<organism evidence="7 8">
    <name type="scientific">Novosphingobium resinovorum</name>
    <dbReference type="NCBI Taxonomy" id="158500"/>
    <lineage>
        <taxon>Bacteria</taxon>
        <taxon>Pseudomonadati</taxon>
        <taxon>Pseudomonadota</taxon>
        <taxon>Alphaproteobacteria</taxon>
        <taxon>Sphingomonadales</taxon>
        <taxon>Sphingomonadaceae</taxon>
        <taxon>Novosphingobium</taxon>
    </lineage>
</organism>
<dbReference type="KEGG" id="nre:BES08_19505"/>